<dbReference type="SMART" id="SM00387">
    <property type="entry name" value="HATPase_c"/>
    <property type="match status" value="1"/>
</dbReference>
<dbReference type="InterPro" id="IPR050351">
    <property type="entry name" value="BphY/WalK/GraS-like"/>
</dbReference>
<keyword evidence="7" id="KW-1133">Transmembrane helix</keyword>
<evidence type="ECO:0000256" key="3">
    <source>
        <dbReference type="ARBA" id="ARBA00022553"/>
    </source>
</evidence>
<keyword evidence="4" id="KW-0808">Transferase</keyword>
<evidence type="ECO:0000259" key="9">
    <source>
        <dbReference type="PROSITE" id="PS50885"/>
    </source>
</evidence>
<feature type="domain" description="HAMP" evidence="9">
    <location>
        <begin position="361"/>
        <end position="413"/>
    </location>
</feature>
<feature type="transmembrane region" description="Helical" evidence="7">
    <location>
        <begin position="43"/>
        <end position="65"/>
    </location>
</feature>
<dbReference type="Pfam" id="PF02518">
    <property type="entry name" value="HATPase_c"/>
    <property type="match status" value="1"/>
</dbReference>
<evidence type="ECO:0000256" key="6">
    <source>
        <dbReference type="SAM" id="MobiDB-lite"/>
    </source>
</evidence>
<dbReference type="Proteomes" id="UP001281203">
    <property type="component" value="Unassembled WGS sequence"/>
</dbReference>
<keyword evidence="5 10" id="KW-0418">Kinase</keyword>
<feature type="domain" description="Histidine kinase" evidence="8">
    <location>
        <begin position="548"/>
        <end position="655"/>
    </location>
</feature>
<dbReference type="SMART" id="SM00304">
    <property type="entry name" value="HAMP"/>
    <property type="match status" value="1"/>
</dbReference>
<keyword evidence="7" id="KW-0472">Membrane</keyword>
<dbReference type="InterPro" id="IPR036890">
    <property type="entry name" value="HATPase_C_sf"/>
</dbReference>
<feature type="transmembrane region" description="Helical" evidence="7">
    <location>
        <begin position="339"/>
        <end position="359"/>
    </location>
</feature>
<protein>
    <recommendedName>
        <fullName evidence="2">histidine kinase</fullName>
        <ecNumber evidence="2">2.7.13.3</ecNumber>
    </recommendedName>
</protein>
<evidence type="ECO:0000259" key="8">
    <source>
        <dbReference type="PROSITE" id="PS50109"/>
    </source>
</evidence>
<feature type="region of interest" description="Disordered" evidence="6">
    <location>
        <begin position="1"/>
        <end position="31"/>
    </location>
</feature>
<keyword evidence="3" id="KW-0597">Phosphoprotein</keyword>
<evidence type="ECO:0000256" key="2">
    <source>
        <dbReference type="ARBA" id="ARBA00012438"/>
    </source>
</evidence>
<evidence type="ECO:0000256" key="1">
    <source>
        <dbReference type="ARBA" id="ARBA00000085"/>
    </source>
</evidence>
<dbReference type="CDD" id="cd06225">
    <property type="entry name" value="HAMP"/>
    <property type="match status" value="1"/>
</dbReference>
<dbReference type="PANTHER" id="PTHR42878:SF15">
    <property type="entry name" value="BACTERIOPHYTOCHROME"/>
    <property type="match status" value="1"/>
</dbReference>
<dbReference type="InterPro" id="IPR003660">
    <property type="entry name" value="HAMP_dom"/>
</dbReference>
<dbReference type="PANTHER" id="PTHR42878">
    <property type="entry name" value="TWO-COMPONENT HISTIDINE KINASE"/>
    <property type="match status" value="1"/>
</dbReference>
<dbReference type="InterPro" id="IPR005467">
    <property type="entry name" value="His_kinase_dom"/>
</dbReference>
<evidence type="ECO:0000313" key="11">
    <source>
        <dbReference type="Proteomes" id="UP001281203"/>
    </source>
</evidence>
<dbReference type="PROSITE" id="PS50109">
    <property type="entry name" value="HIS_KIN"/>
    <property type="match status" value="1"/>
</dbReference>
<gene>
    <name evidence="10" type="ORF">F8E02_02595</name>
</gene>
<reference evidence="10 11" key="1">
    <citation type="submission" date="2019-10" db="EMBL/GenBank/DDBJ databases">
        <title>Isolation and characterization of Methanoculleus sp. Wushi-C6 from a hot spring well.</title>
        <authorList>
            <person name="Chen S.-C."/>
            <person name="Lan Z.-H."/>
            <person name="You Y.-T."/>
            <person name="Lai M.-C."/>
        </authorList>
    </citation>
    <scope>NUCLEOTIDE SEQUENCE [LARGE SCALE GENOMIC DNA]</scope>
    <source>
        <strain evidence="10 11">Wushi-C6</strain>
    </source>
</reference>
<sequence length="657" mass="72174">MGRGPGGRPAGVRGGHQVHAPEGRGGRWPVTLLGSSGGGPRHFGTYLALAMILITLPVIGLIAVLDYQQVEAELIAGNDLLREQTEKSVVQSLRLVDAGLGLLDATLDRRMQEGFGPVLAEYERAGRDPGAMDLSRVQKEIGGEMDIYVINASGVIEYTTYSPDLGLDFRQIPYFYDRITALRLGDAFETDRVVTEPAGGVLRKYAYMPSPDHRYLFELGLVCSVADPDRHDPRYQALKEDLMQLNPALAGIRIFDCYGRVINVTDSEDPVGPAALNPVALEVFERKEGRTLADPAAGTITRYIFVDLSDPRYPSDTSRVVELTYTTAPLDARLAEMRFGHAFVVLLSSLIACCIAVPVSRRITRPVREIVDDVNQIARGDLDHRIRISTGTEFARLESSIGAMVDSLKENIRRLRESEETSRQYSTLLEDQVRERTADLEESNRAAALFLDIMVHDINNANTIAIGYTRLLIETLEGERREMAEKMLSRLDQSSGIIGCVATLRKVRESGEALTRVDLDRVIRTQAADHPTIRYEGRPATVLADGLIAEVFANLIGNAVKFGGPGVEVAIRVEERGEEIVVSVEDTGPGIPDAVKSGAFRRFGKGEGSLAGAGLGLYICRMLVERYGGRIWVEDRVEGRPDLGAAIRFTLRKVPEE</sequence>
<dbReference type="InterPro" id="IPR004358">
    <property type="entry name" value="Sig_transdc_His_kin-like_C"/>
</dbReference>
<dbReference type="PROSITE" id="PS50885">
    <property type="entry name" value="HAMP"/>
    <property type="match status" value="1"/>
</dbReference>
<dbReference type="Gene3D" id="1.10.287.130">
    <property type="match status" value="1"/>
</dbReference>
<dbReference type="GO" id="GO:0016301">
    <property type="term" value="F:kinase activity"/>
    <property type="evidence" value="ECO:0007669"/>
    <property type="project" value="UniProtKB-KW"/>
</dbReference>
<keyword evidence="11" id="KW-1185">Reference proteome</keyword>
<feature type="compositionally biased region" description="Gly residues" evidence="6">
    <location>
        <begin position="1"/>
        <end position="14"/>
    </location>
</feature>
<dbReference type="InterPro" id="IPR003594">
    <property type="entry name" value="HATPase_dom"/>
</dbReference>
<name>A0ABU3WYM8_9EURY</name>
<keyword evidence="7" id="KW-0812">Transmembrane</keyword>
<evidence type="ECO:0000256" key="5">
    <source>
        <dbReference type="ARBA" id="ARBA00022777"/>
    </source>
</evidence>
<organism evidence="10 11">
    <name type="scientific">Methanoculleus caldifontis</name>
    <dbReference type="NCBI Taxonomy" id="2651577"/>
    <lineage>
        <taxon>Archaea</taxon>
        <taxon>Methanobacteriati</taxon>
        <taxon>Methanobacteriota</taxon>
        <taxon>Stenosarchaea group</taxon>
        <taxon>Methanomicrobia</taxon>
        <taxon>Methanomicrobiales</taxon>
        <taxon>Methanomicrobiaceae</taxon>
        <taxon>Methanoculleus</taxon>
    </lineage>
</organism>
<comment type="catalytic activity">
    <reaction evidence="1">
        <text>ATP + protein L-histidine = ADP + protein N-phospho-L-histidine.</text>
        <dbReference type="EC" id="2.7.13.3"/>
    </reaction>
</comment>
<accession>A0ABU3WYM8</accession>
<dbReference type="SUPFAM" id="SSF158472">
    <property type="entry name" value="HAMP domain-like"/>
    <property type="match status" value="1"/>
</dbReference>
<dbReference type="Gene3D" id="6.10.340.10">
    <property type="match status" value="1"/>
</dbReference>
<dbReference type="SUPFAM" id="SSF55874">
    <property type="entry name" value="ATPase domain of HSP90 chaperone/DNA topoisomerase II/histidine kinase"/>
    <property type="match status" value="1"/>
</dbReference>
<proteinExistence type="predicted"/>
<evidence type="ECO:0000313" key="10">
    <source>
        <dbReference type="EMBL" id="MDV2480913.1"/>
    </source>
</evidence>
<evidence type="ECO:0000256" key="7">
    <source>
        <dbReference type="SAM" id="Phobius"/>
    </source>
</evidence>
<dbReference type="EC" id="2.7.13.3" evidence="2"/>
<dbReference type="Pfam" id="PF00672">
    <property type="entry name" value="HAMP"/>
    <property type="match status" value="1"/>
</dbReference>
<dbReference type="EMBL" id="WBKO01000001">
    <property type="protein sequence ID" value="MDV2480913.1"/>
    <property type="molecule type" value="Genomic_DNA"/>
</dbReference>
<dbReference type="Gene3D" id="3.30.565.10">
    <property type="entry name" value="Histidine kinase-like ATPase, C-terminal domain"/>
    <property type="match status" value="1"/>
</dbReference>
<evidence type="ECO:0000256" key="4">
    <source>
        <dbReference type="ARBA" id="ARBA00022679"/>
    </source>
</evidence>
<dbReference type="CDD" id="cd00075">
    <property type="entry name" value="HATPase"/>
    <property type="match status" value="1"/>
</dbReference>
<dbReference type="PRINTS" id="PR00344">
    <property type="entry name" value="BCTRLSENSOR"/>
</dbReference>
<comment type="caution">
    <text evidence="10">The sequence shown here is derived from an EMBL/GenBank/DDBJ whole genome shotgun (WGS) entry which is preliminary data.</text>
</comment>